<feature type="region of interest" description="Disordered" evidence="14">
    <location>
        <begin position="17"/>
        <end position="45"/>
    </location>
</feature>
<comment type="similarity">
    <text evidence="2">Belongs to the TCF/LEF family.</text>
</comment>
<dbReference type="InterPro" id="IPR024940">
    <property type="entry name" value="TCF/LEF"/>
</dbReference>
<reference evidence="16" key="2">
    <citation type="submission" date="2021-04" db="EMBL/GenBank/DDBJ databases">
        <title>Genome-wide patterns of bracovirus chromosomal integration into multiple host tissues during parasitism.</title>
        <authorList>
            <person name="Chebbi M.A.C."/>
        </authorList>
    </citation>
    <scope>NUCLEOTIDE SEQUENCE</scope>
    <source>
        <tissue evidence="16">Whole body</tissue>
    </source>
</reference>
<evidence type="ECO:0000256" key="7">
    <source>
        <dbReference type="ARBA" id="ARBA00023159"/>
    </source>
</evidence>
<accession>A0A8J5QYA6</accession>
<sequence>MAMESECLEPLNLVIKKDNNSSSNSTTSSESVLEPDDLSLSSTTTTGTVTANKKEDIVIDGDDNKVVDDAKVLMQTDPENMAIEQLTNGNKKITDSNLAIADHKLLTALHMSNLMQLNLGNLRETTPESQVQVPPPYGTQYYFMQLLAMVEAQQLMCQQMNWSLPQHLVRSPMRLPTQAYFDNPAVNLSEQLTSNSLYAANVKHESDVKTASKRSSMDQKNSSSLSSDITKAQDTGQQNNQDKKKPHIKKPLNAFMLYMKEMRAKVVAECTLKESAAINQILGRRWHSLSREEQARYYEAARQERHLHQQRYPGWSARDNYGYGSKKKKRKKERSADPTGGNNMKKCRARYGLDQQSQWCKPCSPVEHGAGMGIHASIIHHGVGNSAGTGVGAGGGGNVGSASAPTNTNTASNASSPQQEPTYVNL</sequence>
<evidence type="ECO:0000313" key="17">
    <source>
        <dbReference type="Proteomes" id="UP000729913"/>
    </source>
</evidence>
<keyword evidence="5" id="KW-0805">Transcription regulation</keyword>
<dbReference type="GO" id="GO:0072091">
    <property type="term" value="P:regulation of stem cell proliferation"/>
    <property type="evidence" value="ECO:0007669"/>
    <property type="project" value="UniProtKB-ARBA"/>
</dbReference>
<dbReference type="GO" id="GO:0035277">
    <property type="term" value="P:spiracle morphogenesis, open tracheal system"/>
    <property type="evidence" value="ECO:0007669"/>
    <property type="project" value="UniProtKB-ARBA"/>
</dbReference>
<feature type="region of interest" description="Disordered" evidence="14">
    <location>
        <begin position="204"/>
        <end position="248"/>
    </location>
</feature>
<keyword evidence="4" id="KW-0709">Segmentation polarity protein</keyword>
<feature type="region of interest" description="Disordered" evidence="14">
    <location>
        <begin position="386"/>
        <end position="426"/>
    </location>
</feature>
<dbReference type="OrthoDB" id="2307332at2759"/>
<gene>
    <name evidence="16" type="ORF">G9C98_001262</name>
</gene>
<evidence type="ECO:0000256" key="6">
    <source>
        <dbReference type="ARBA" id="ARBA00023125"/>
    </source>
</evidence>
<feature type="DNA-binding region" description="HMG box" evidence="13">
    <location>
        <begin position="248"/>
        <end position="316"/>
    </location>
</feature>
<feature type="compositionally biased region" description="Gly residues" evidence="14">
    <location>
        <begin position="386"/>
        <end position="399"/>
    </location>
</feature>
<evidence type="ECO:0000256" key="14">
    <source>
        <dbReference type="SAM" id="MobiDB-lite"/>
    </source>
</evidence>
<evidence type="ECO:0000256" key="4">
    <source>
        <dbReference type="ARBA" id="ARBA00022716"/>
    </source>
</evidence>
<feature type="compositionally biased region" description="Polar residues" evidence="14">
    <location>
        <begin position="218"/>
        <end position="240"/>
    </location>
</feature>
<evidence type="ECO:0000256" key="8">
    <source>
        <dbReference type="ARBA" id="ARBA00023163"/>
    </source>
</evidence>
<keyword evidence="4" id="KW-0217">Developmental protein</keyword>
<feature type="domain" description="HMG box" evidence="15">
    <location>
        <begin position="248"/>
        <end position="316"/>
    </location>
</feature>
<evidence type="ECO:0000256" key="12">
    <source>
        <dbReference type="ARBA" id="ARBA00080285"/>
    </source>
</evidence>
<name>A0A8J5QYA6_9HYME</name>
<evidence type="ECO:0000256" key="3">
    <source>
        <dbReference type="ARBA" id="ARBA00022687"/>
    </source>
</evidence>
<evidence type="ECO:0000256" key="13">
    <source>
        <dbReference type="PROSITE-ProRule" id="PRU00267"/>
    </source>
</evidence>
<dbReference type="CDD" id="cd21996">
    <property type="entry name" value="HMG-box_TCF7-like"/>
    <property type="match status" value="1"/>
</dbReference>
<dbReference type="GO" id="GO:0019900">
    <property type="term" value="F:kinase binding"/>
    <property type="evidence" value="ECO:0007669"/>
    <property type="project" value="UniProtKB-ARBA"/>
</dbReference>
<dbReference type="FunFam" id="1.10.30.10:FF:000001">
    <property type="entry name" value="transcription factor 7 isoform X2"/>
    <property type="match status" value="1"/>
</dbReference>
<comment type="function">
    <text evidence="10">Segment polarity protein. Functions together with arm to transduce the Wingless (Wg) signal in embryos and in developing adult tissues. Acts as a transcriptional activator, but in the absence of arm, it binds to gro and acts as a transcriptional repressor of wg-responsive genes.</text>
</comment>
<keyword evidence="17" id="KW-1185">Reference proteome</keyword>
<dbReference type="SMART" id="SM00398">
    <property type="entry name" value="HMG"/>
    <property type="match status" value="1"/>
</dbReference>
<dbReference type="GO" id="GO:0007476">
    <property type="term" value="P:imaginal disc-derived wing morphogenesis"/>
    <property type="evidence" value="ECO:0007669"/>
    <property type="project" value="UniProtKB-ARBA"/>
</dbReference>
<dbReference type="Pfam" id="PF00505">
    <property type="entry name" value="HMG_box"/>
    <property type="match status" value="1"/>
</dbReference>
<keyword evidence="6 13" id="KW-0238">DNA-binding</keyword>
<dbReference type="GO" id="GO:0000785">
    <property type="term" value="C:chromatin"/>
    <property type="evidence" value="ECO:0007669"/>
    <property type="project" value="TreeGrafter"/>
</dbReference>
<dbReference type="GO" id="GO:0060070">
    <property type="term" value="P:canonical Wnt signaling pathway"/>
    <property type="evidence" value="ECO:0007669"/>
    <property type="project" value="TreeGrafter"/>
</dbReference>
<dbReference type="GO" id="GO:0001228">
    <property type="term" value="F:DNA-binding transcription activator activity, RNA polymerase II-specific"/>
    <property type="evidence" value="ECO:0007669"/>
    <property type="project" value="UniProtKB-ARBA"/>
</dbReference>
<dbReference type="GO" id="GO:1990907">
    <property type="term" value="C:beta-catenin-TCF complex"/>
    <property type="evidence" value="ECO:0007669"/>
    <property type="project" value="TreeGrafter"/>
</dbReference>
<dbReference type="PROSITE" id="PS50118">
    <property type="entry name" value="HMG_BOX_2"/>
    <property type="match status" value="1"/>
</dbReference>
<dbReference type="GO" id="GO:0001222">
    <property type="term" value="F:transcription corepressor binding"/>
    <property type="evidence" value="ECO:0007669"/>
    <property type="project" value="UniProtKB-ARBA"/>
</dbReference>
<evidence type="ECO:0000259" key="15">
    <source>
        <dbReference type="PROSITE" id="PS50118"/>
    </source>
</evidence>
<feature type="compositionally biased region" description="Low complexity" evidence="14">
    <location>
        <begin position="20"/>
        <end position="31"/>
    </location>
</feature>
<keyword evidence="3" id="KW-0879">Wnt signaling pathway</keyword>
<comment type="subcellular location">
    <subcellularLocation>
        <location evidence="1">Nucleus</location>
    </subcellularLocation>
</comment>
<proteinExistence type="inferred from homology"/>
<evidence type="ECO:0000256" key="9">
    <source>
        <dbReference type="ARBA" id="ARBA00023242"/>
    </source>
</evidence>
<evidence type="ECO:0000256" key="5">
    <source>
        <dbReference type="ARBA" id="ARBA00023015"/>
    </source>
</evidence>
<evidence type="ECO:0000256" key="11">
    <source>
        <dbReference type="ARBA" id="ARBA00061799"/>
    </source>
</evidence>
<dbReference type="PANTHER" id="PTHR10373:SF38">
    <property type="entry name" value="PROTEIN PANGOLIN, ISOFORM J"/>
    <property type="match status" value="1"/>
</dbReference>
<dbReference type="SMART" id="SM01366">
    <property type="entry name" value="c-clamp"/>
    <property type="match status" value="1"/>
</dbReference>
<dbReference type="GO" id="GO:0000978">
    <property type="term" value="F:RNA polymerase II cis-regulatory region sequence-specific DNA binding"/>
    <property type="evidence" value="ECO:0007669"/>
    <property type="project" value="TreeGrafter"/>
</dbReference>
<evidence type="ECO:0000256" key="10">
    <source>
        <dbReference type="ARBA" id="ARBA00053480"/>
    </source>
</evidence>
<dbReference type="GO" id="GO:0045892">
    <property type="term" value="P:negative regulation of DNA-templated transcription"/>
    <property type="evidence" value="ECO:0007669"/>
    <property type="project" value="UniProtKB-ARBA"/>
</dbReference>
<feature type="compositionally biased region" description="Polar residues" evidence="14">
    <location>
        <begin position="405"/>
        <end position="426"/>
    </location>
</feature>
<evidence type="ECO:0000256" key="1">
    <source>
        <dbReference type="ARBA" id="ARBA00004123"/>
    </source>
</evidence>
<dbReference type="AlphaFoldDB" id="A0A8J5QYA6"/>
<dbReference type="GO" id="GO:0007435">
    <property type="term" value="P:salivary gland morphogenesis"/>
    <property type="evidence" value="ECO:0007669"/>
    <property type="project" value="UniProtKB-ARBA"/>
</dbReference>
<dbReference type="GO" id="GO:0010628">
    <property type="term" value="P:positive regulation of gene expression"/>
    <property type="evidence" value="ECO:0007669"/>
    <property type="project" value="UniProtKB-ARBA"/>
</dbReference>
<dbReference type="EMBL" id="JAAOIC020000068">
    <property type="protein sequence ID" value="KAG8034178.1"/>
    <property type="molecule type" value="Genomic_DNA"/>
</dbReference>
<reference evidence="16" key="1">
    <citation type="submission" date="2020-03" db="EMBL/GenBank/DDBJ databases">
        <authorList>
            <person name="Chebbi M.A."/>
            <person name="Drezen J.M."/>
        </authorList>
    </citation>
    <scope>NUCLEOTIDE SEQUENCE</scope>
    <source>
        <tissue evidence="16">Whole body</tissue>
    </source>
</reference>
<dbReference type="PANTHER" id="PTHR10373">
    <property type="entry name" value="TRANSCRIPTION FACTOR 7 FAMILY MEMBER"/>
    <property type="match status" value="1"/>
</dbReference>
<dbReference type="InterPro" id="IPR009071">
    <property type="entry name" value="HMG_box_dom"/>
</dbReference>
<dbReference type="Proteomes" id="UP000729913">
    <property type="component" value="Unassembled WGS sequence"/>
</dbReference>
<keyword evidence="8" id="KW-0804">Transcription</keyword>
<feature type="region of interest" description="Disordered" evidence="14">
    <location>
        <begin position="309"/>
        <end position="346"/>
    </location>
</feature>
<comment type="caution">
    <text evidence="16">The sequence shown here is derived from an EMBL/GenBank/DDBJ whole genome shotgun (WGS) entry which is preliminary data.</text>
</comment>
<evidence type="ECO:0000256" key="2">
    <source>
        <dbReference type="ARBA" id="ARBA00006569"/>
    </source>
</evidence>
<evidence type="ECO:0000313" key="16">
    <source>
        <dbReference type="EMBL" id="KAG8034178.1"/>
    </source>
</evidence>
<dbReference type="GO" id="GO:0007500">
    <property type="term" value="P:mesodermal cell fate determination"/>
    <property type="evidence" value="ECO:0007669"/>
    <property type="project" value="UniProtKB-ARBA"/>
</dbReference>
<organism evidence="16 17">
    <name type="scientific">Cotesia typhae</name>
    <dbReference type="NCBI Taxonomy" id="2053667"/>
    <lineage>
        <taxon>Eukaryota</taxon>
        <taxon>Metazoa</taxon>
        <taxon>Ecdysozoa</taxon>
        <taxon>Arthropoda</taxon>
        <taxon>Hexapoda</taxon>
        <taxon>Insecta</taxon>
        <taxon>Pterygota</taxon>
        <taxon>Neoptera</taxon>
        <taxon>Endopterygota</taxon>
        <taxon>Hymenoptera</taxon>
        <taxon>Apocrita</taxon>
        <taxon>Ichneumonoidea</taxon>
        <taxon>Braconidae</taxon>
        <taxon>Microgastrinae</taxon>
        <taxon>Cotesia</taxon>
    </lineage>
</organism>
<comment type="subunit">
    <text evidence="11">Binds to the beta-catenin homolog arm or to gro.</text>
</comment>
<keyword evidence="9 13" id="KW-0539">Nucleus</keyword>
<keyword evidence="7" id="KW-0010">Activator</keyword>
<protein>
    <recommendedName>
        <fullName evidence="12">dTCF</fullName>
    </recommendedName>
</protein>
<dbReference type="GO" id="GO:0007367">
    <property type="term" value="P:segment polarity determination"/>
    <property type="evidence" value="ECO:0007669"/>
    <property type="project" value="UniProtKB-KW"/>
</dbReference>